<evidence type="ECO:0000313" key="3">
    <source>
        <dbReference type="Proteomes" id="UP000310636"/>
    </source>
</evidence>
<evidence type="ECO:0000256" key="1">
    <source>
        <dbReference type="SAM" id="Phobius"/>
    </source>
</evidence>
<gene>
    <name evidence="2" type="ORF">E6C55_17955</name>
</gene>
<comment type="caution">
    <text evidence="2">The sequence shown here is derived from an EMBL/GenBank/DDBJ whole genome shotgun (WGS) entry which is preliminary data.</text>
</comment>
<dbReference type="OrthoDB" id="2349072at2"/>
<name>A0A4S4BRA4_9BACL</name>
<dbReference type="Proteomes" id="UP000310636">
    <property type="component" value="Unassembled WGS sequence"/>
</dbReference>
<dbReference type="RefSeq" id="WP_136371193.1">
    <property type="nucleotide sequence ID" value="NZ_SSOB01000022.1"/>
</dbReference>
<proteinExistence type="predicted"/>
<keyword evidence="1" id="KW-0472">Membrane</keyword>
<keyword evidence="1" id="KW-1133">Transmembrane helix</keyword>
<reference evidence="2 3" key="1">
    <citation type="submission" date="2019-04" db="EMBL/GenBank/DDBJ databases">
        <title>Cohnella sp. nov. isolated from preserved vegetables.</title>
        <authorList>
            <person name="Lin S.-Y."/>
            <person name="Hung M.-H."/>
            <person name="Young C.-C."/>
        </authorList>
    </citation>
    <scope>NUCLEOTIDE SEQUENCE [LARGE SCALE GENOMIC DNA]</scope>
    <source>
        <strain evidence="2 3">CC-MHH1044</strain>
    </source>
</reference>
<organism evidence="2 3">
    <name type="scientific">Cohnella fermenti</name>
    <dbReference type="NCBI Taxonomy" id="2565925"/>
    <lineage>
        <taxon>Bacteria</taxon>
        <taxon>Bacillati</taxon>
        <taxon>Bacillota</taxon>
        <taxon>Bacilli</taxon>
        <taxon>Bacillales</taxon>
        <taxon>Paenibacillaceae</taxon>
        <taxon>Cohnella</taxon>
    </lineage>
</organism>
<feature type="transmembrane region" description="Helical" evidence="1">
    <location>
        <begin position="9"/>
        <end position="32"/>
    </location>
</feature>
<keyword evidence="1" id="KW-0812">Transmembrane</keyword>
<dbReference type="EMBL" id="SSOB01000022">
    <property type="protein sequence ID" value="THF76946.1"/>
    <property type="molecule type" value="Genomic_DNA"/>
</dbReference>
<dbReference type="AlphaFoldDB" id="A0A4S4BRA4"/>
<evidence type="ECO:0000313" key="2">
    <source>
        <dbReference type="EMBL" id="THF76946.1"/>
    </source>
</evidence>
<protein>
    <submittedName>
        <fullName evidence="2">Uncharacterized protein</fullName>
    </submittedName>
</protein>
<keyword evidence="3" id="KW-1185">Reference proteome</keyword>
<sequence length="604" mass="66222">MREGEKGSALLLTLFILIVFTMLGIAVIGATVGGAQRSMTREKDVQSLHLAEMALNEAVAQIAAYFDGKEDINEEEVGEYIREIESKINLSSTVGTSIDKAVGTIDGIKLVGTEEVGSGYGKNYTIKITSTADVDGVTRKLEQQVVLNSFPEFLQYAFGSEGNLYINGSPYILGNLYSGKKLYIKNEADYIYEDSEKTKRTVYPALRGSAYVQSPDSIQYCYVENAGASGCENDRPGDYRQIKLSDASGNKSVEEVLGIPESMIEIRSSKKFVEVNVEESFLDKLYEAAGIARGTVALGSDLKSGAEALIDSLSIPRMIKPAQPADPDEDEELEYQNALNDYYDQFRTDELTGSYVFPGDLAVTGEEYARLLYSAGSKNERGEEVGVYKSNWFIVEGDLAIDNQNEAEALDVRGNILVTGDVLIRGDVRMDATIFTLGETTIEDAAIEGLNGSELVLISKGPILINRVEAFNEITNPYDPEPTNTTQSPPVLNAFFYTDSSAELYGVGSAFWIRGGFFSKGDMVINAVLGNTDKGTDDLMFDARNELSTEELIDVSEKNSSLTALKRQSRFVIDYNSDVYSDQNVGLPRVRQINMAIGKKRFAD</sequence>
<accession>A0A4S4BRA4</accession>